<dbReference type="PANTHER" id="PTHR13520:SF0">
    <property type="entry name" value="RAD50-INTERACTING PROTEIN 1"/>
    <property type="match status" value="1"/>
</dbReference>
<keyword evidence="3" id="KW-1185">Reference proteome</keyword>
<dbReference type="InterPro" id="IPR007528">
    <property type="entry name" value="RINT1_Tip20"/>
</dbReference>
<feature type="coiled-coil region" evidence="1">
    <location>
        <begin position="44"/>
        <end position="78"/>
    </location>
</feature>
<dbReference type="InterPro" id="IPR042044">
    <property type="entry name" value="EXOC6PINT-1/Sec15/Tip20_C_dom2"/>
</dbReference>
<keyword evidence="1" id="KW-0175">Coiled coil</keyword>
<protein>
    <submittedName>
        <fullName evidence="2">Rint-1 family protein</fullName>
    </submittedName>
</protein>
<comment type="caution">
    <text evidence="2">The sequence shown here is derived from an EMBL/GenBank/DDBJ whole genome shotgun (WGS) entry which is preliminary data.</text>
</comment>
<dbReference type="PANTHER" id="PTHR13520">
    <property type="entry name" value="RAD50-INTERACTING PROTEIN 1 RINT-1"/>
    <property type="match status" value="1"/>
</dbReference>
<dbReference type="Proteomes" id="UP001629113">
    <property type="component" value="Unassembled WGS sequence"/>
</dbReference>
<evidence type="ECO:0000256" key="1">
    <source>
        <dbReference type="SAM" id="Coils"/>
    </source>
</evidence>
<dbReference type="PROSITE" id="PS51386">
    <property type="entry name" value="RINT1_TIP20"/>
    <property type="match status" value="1"/>
</dbReference>
<reference evidence="2 3" key="1">
    <citation type="submission" date="2024-06" db="EMBL/GenBank/DDBJ databases">
        <title>Complete genome of Phlyctema vagabunda strain 19-DSS-EL-015.</title>
        <authorList>
            <person name="Fiorenzani C."/>
        </authorList>
    </citation>
    <scope>NUCLEOTIDE SEQUENCE [LARGE SCALE GENOMIC DNA]</scope>
    <source>
        <strain evidence="2 3">19-DSS-EL-015</strain>
    </source>
</reference>
<accession>A0ABR4PSK5</accession>
<dbReference type="Pfam" id="PF04437">
    <property type="entry name" value="RINT1_TIP1"/>
    <property type="match status" value="1"/>
</dbReference>
<gene>
    <name evidence="2" type="ORF">PVAG01_03133</name>
</gene>
<dbReference type="EMBL" id="JBFCZG010000002">
    <property type="protein sequence ID" value="KAL3426342.1"/>
    <property type="molecule type" value="Genomic_DNA"/>
</dbReference>
<organism evidence="2 3">
    <name type="scientific">Phlyctema vagabunda</name>
    <dbReference type="NCBI Taxonomy" id="108571"/>
    <lineage>
        <taxon>Eukaryota</taxon>
        <taxon>Fungi</taxon>
        <taxon>Dikarya</taxon>
        <taxon>Ascomycota</taxon>
        <taxon>Pezizomycotina</taxon>
        <taxon>Leotiomycetes</taxon>
        <taxon>Helotiales</taxon>
        <taxon>Dermateaceae</taxon>
        <taxon>Phlyctema</taxon>
    </lineage>
</organism>
<dbReference type="Gene3D" id="1.20.58.670">
    <property type="entry name" value="Dsl1p vesicle tethering complex, Tip20p subunit, domain D"/>
    <property type="match status" value="1"/>
</dbReference>
<evidence type="ECO:0000313" key="3">
    <source>
        <dbReference type="Proteomes" id="UP001629113"/>
    </source>
</evidence>
<sequence>MPSIIRERSPLAILADPAHDVPIAERDIRLEDYLNDKIQSAMDFDTLESLLANVETQKLQLEEQLQDAKVKLAQAKKTSDDHTTDVLSQTREFEEHQASIQQRIMIVTDSNTPDQAVERLKGPMEKMRKLELAHEYVELLRVIDALSQEAIDHLPNDPGSALRPYTRLQQLANALRSEQEAVEGAGSHLVSHVDKTVKALWSEMKKILCDDFEDHLRSSNWPGSKSDPPGELEKGWLSSFEKLLELQGPEIASAREPIILLPFAVMARPYVTQFRYHFMGDLETSDPQALGNHIFNWFPGAVHDKEEYLRDNVTPILSAHFWGSPLVSNTIYRDPVSAFITALLPVMQQKVHDIISKVSSEPQQMSKFVLQLLAFDEDVRTAFDYTAGNEEHGWKGLAWDILDSWFDVWFKHEHRFYSGKCEEIMTAPNSGQIDYDGTAPGKNKPTQGAVKVVDLLGSVTNQYREIRRFSYKVQFLLGCQLNILDRYHERLKESLDLYQTLTSTVGRTLHGITKDQQAAVEGLAGLETLCKVFVSADHVVMSLKDWSNDKFFVELWAELQKRAKTSNTDDSIAGPMTLSEVKDATSTTLGEEDGGGMFDECSGSYAELRSRAERLLVQAIKFAYTTDFRAYFTKPQWTTINSEPVSVESLSVTAELDQPLQVLERDLKFLQKTLSSSAFRRVARECMESLQDLLWADVLMRENFTTLGAAQIKRDFMALVNVVNTHCRSIRGTMLSMPKLTEALVLLNLPLEASETETITLSDAHSRCFRSATEAEKLLKSLGLAELGVTDARNILARRIEVSE</sequence>
<proteinExistence type="predicted"/>
<evidence type="ECO:0000313" key="2">
    <source>
        <dbReference type="EMBL" id="KAL3426342.1"/>
    </source>
</evidence>
<name>A0ABR4PSK5_9HELO</name>